<dbReference type="Proteomes" id="UP000054928">
    <property type="component" value="Unassembled WGS sequence"/>
</dbReference>
<accession>A0A0P1APT9</accession>
<reference evidence="2" key="1">
    <citation type="submission" date="2014-09" db="EMBL/GenBank/DDBJ databases">
        <authorList>
            <person name="Sharma Rahul"/>
            <person name="Thines Marco"/>
        </authorList>
    </citation>
    <scope>NUCLEOTIDE SEQUENCE [LARGE SCALE GENOMIC DNA]</scope>
</reference>
<protein>
    <submittedName>
        <fullName evidence="1">Uncharacterized protein</fullName>
    </submittedName>
</protein>
<keyword evidence="2" id="KW-1185">Reference proteome</keyword>
<dbReference type="AlphaFoldDB" id="A0A0P1APT9"/>
<organism evidence="1 2">
    <name type="scientific">Plasmopara halstedii</name>
    <name type="common">Downy mildew of sunflower</name>
    <dbReference type="NCBI Taxonomy" id="4781"/>
    <lineage>
        <taxon>Eukaryota</taxon>
        <taxon>Sar</taxon>
        <taxon>Stramenopiles</taxon>
        <taxon>Oomycota</taxon>
        <taxon>Peronosporomycetes</taxon>
        <taxon>Peronosporales</taxon>
        <taxon>Peronosporaceae</taxon>
        <taxon>Plasmopara</taxon>
    </lineage>
</organism>
<dbReference type="GeneID" id="36408509"/>
<dbReference type="EMBL" id="CCYD01000653">
    <property type="protein sequence ID" value="CEG43244.1"/>
    <property type="molecule type" value="Genomic_DNA"/>
</dbReference>
<proteinExistence type="predicted"/>
<evidence type="ECO:0000313" key="2">
    <source>
        <dbReference type="Proteomes" id="UP000054928"/>
    </source>
</evidence>
<evidence type="ECO:0000313" key="1">
    <source>
        <dbReference type="EMBL" id="CEG43244.1"/>
    </source>
</evidence>
<sequence length="50" mass="5475">MTEFSAPPQVLLTASTDKFCFIQLRITSCKVEVSSHHDLAAITSLDVHAD</sequence>
<name>A0A0P1APT9_PLAHL</name>
<dbReference type="RefSeq" id="XP_024579613.1">
    <property type="nucleotide sequence ID" value="XM_024729213.1"/>
</dbReference>